<sequence>MAFPEKTVIGTPPGYIFLRIHILFLYNITKSAGIQERKEKERRERKKRKAYSLPLF</sequence>
<reference evidence="2 3" key="1">
    <citation type="submission" date="2007-04" db="EMBL/GenBank/DDBJ databases">
        <authorList>
            <person name="Fulton L."/>
            <person name="Clifton S."/>
            <person name="Fulton B."/>
            <person name="Xu J."/>
            <person name="Minx P."/>
            <person name="Pepin K.H."/>
            <person name="Johnson M."/>
            <person name="Thiruvilangam P."/>
            <person name="Bhonagiri V."/>
            <person name="Nash W.E."/>
            <person name="Mardis E.R."/>
            <person name="Wilson R.K."/>
        </authorList>
    </citation>
    <scope>NUCLEOTIDE SEQUENCE [LARGE SCALE GENOMIC DNA]</scope>
    <source>
        <strain evidence="2 3">ATCC 29799</strain>
    </source>
</reference>
<evidence type="ECO:0000313" key="2">
    <source>
        <dbReference type="EMBL" id="EDM98048.1"/>
    </source>
</evidence>
<reference evidence="2 3" key="2">
    <citation type="submission" date="2007-06" db="EMBL/GenBank/DDBJ databases">
        <title>Draft genome sequence of Pseudoflavonifractor capillosus ATCC 29799.</title>
        <authorList>
            <person name="Sudarsanam P."/>
            <person name="Ley R."/>
            <person name="Guruge J."/>
            <person name="Turnbaugh P.J."/>
            <person name="Mahowald M."/>
            <person name="Liep D."/>
            <person name="Gordon J."/>
        </authorList>
    </citation>
    <scope>NUCLEOTIDE SEQUENCE [LARGE SCALE GENOMIC DNA]</scope>
    <source>
        <strain evidence="2 3">ATCC 29799</strain>
    </source>
</reference>
<organism evidence="2 3">
    <name type="scientific">Pseudoflavonifractor capillosus ATCC 29799</name>
    <dbReference type="NCBI Taxonomy" id="411467"/>
    <lineage>
        <taxon>Bacteria</taxon>
        <taxon>Bacillati</taxon>
        <taxon>Bacillota</taxon>
        <taxon>Clostridia</taxon>
        <taxon>Eubacteriales</taxon>
        <taxon>Oscillospiraceae</taxon>
        <taxon>Pseudoflavonifractor</taxon>
    </lineage>
</organism>
<feature type="region of interest" description="Disordered" evidence="1">
    <location>
        <begin position="36"/>
        <end position="56"/>
    </location>
</feature>
<keyword evidence="3" id="KW-1185">Reference proteome</keyword>
<accession>A6P126</accession>
<evidence type="ECO:0000256" key="1">
    <source>
        <dbReference type="SAM" id="MobiDB-lite"/>
    </source>
</evidence>
<dbReference type="AlphaFoldDB" id="A6P126"/>
<evidence type="ECO:0000313" key="3">
    <source>
        <dbReference type="Proteomes" id="UP000003639"/>
    </source>
</evidence>
<protein>
    <submittedName>
        <fullName evidence="2">Uncharacterized protein</fullName>
    </submittedName>
</protein>
<gene>
    <name evidence="2" type="ORF">BACCAP_04194</name>
</gene>
<dbReference type="EMBL" id="AAXG02000045">
    <property type="protein sequence ID" value="EDM98048.1"/>
    <property type="molecule type" value="Genomic_DNA"/>
</dbReference>
<dbReference type="Proteomes" id="UP000003639">
    <property type="component" value="Unassembled WGS sequence"/>
</dbReference>
<proteinExistence type="predicted"/>
<name>A6P126_9FIRM</name>
<comment type="caution">
    <text evidence="2">The sequence shown here is derived from an EMBL/GenBank/DDBJ whole genome shotgun (WGS) entry which is preliminary data.</text>
</comment>